<evidence type="ECO:0000313" key="1">
    <source>
        <dbReference type="EMBL" id="KAH7650808.1"/>
    </source>
</evidence>
<dbReference type="Proteomes" id="UP000827976">
    <property type="component" value="Chromosome 20"/>
</dbReference>
<name>A0ACB7TR09_DIOAL</name>
<proteinExistence type="predicted"/>
<accession>A0ACB7TR09</accession>
<dbReference type="EMBL" id="CM037030">
    <property type="protein sequence ID" value="KAH7650808.1"/>
    <property type="molecule type" value="Genomic_DNA"/>
</dbReference>
<sequence length="325" mass="34064">MGGLARLQLGGQRGTTRTAGQNRGDRGTGDNTARAATSPDHRPRSEWLTGSDPDAPWPCGKCPERRGAPRARTPAAPNRERDTGAPPRTAGHRWGPPLVQWAGPSGSPAATRTRHGRAGNVPSDGGRRAHEPPPHPTERGTPAPRRGRQGTVGARPWCNGRVSAAPTRRPAGHDAHGPAKPGGPGDGRHHRVSGSVARPPAKVRVAHRQPHGRAMAVRAMSRATGGAARANPRHTRPRGTPAPHRGRPLTVGARPLCKGGLARNHHTVVGGDRGTTRTARQNRAADGRAAPPLARPRCPVTGLGPGGPRAATQTRHGRARHVPSY</sequence>
<protein>
    <submittedName>
        <fullName evidence="1">Uncharacterized protein</fullName>
    </submittedName>
</protein>
<comment type="caution">
    <text evidence="1">The sequence shown here is derived from an EMBL/GenBank/DDBJ whole genome shotgun (WGS) entry which is preliminary data.</text>
</comment>
<organism evidence="1 2">
    <name type="scientific">Dioscorea alata</name>
    <name type="common">Purple yam</name>
    <dbReference type="NCBI Taxonomy" id="55571"/>
    <lineage>
        <taxon>Eukaryota</taxon>
        <taxon>Viridiplantae</taxon>
        <taxon>Streptophyta</taxon>
        <taxon>Embryophyta</taxon>
        <taxon>Tracheophyta</taxon>
        <taxon>Spermatophyta</taxon>
        <taxon>Magnoliopsida</taxon>
        <taxon>Liliopsida</taxon>
        <taxon>Dioscoreales</taxon>
        <taxon>Dioscoreaceae</taxon>
        <taxon>Dioscorea</taxon>
    </lineage>
</organism>
<keyword evidence="2" id="KW-1185">Reference proteome</keyword>
<reference evidence="2" key="1">
    <citation type="journal article" date="2022" name="Nat. Commun.">
        <title>Chromosome evolution and the genetic basis of agronomically important traits in greater yam.</title>
        <authorList>
            <person name="Bredeson J.V."/>
            <person name="Lyons J.B."/>
            <person name="Oniyinde I.O."/>
            <person name="Okereke N.R."/>
            <person name="Kolade O."/>
            <person name="Nnabue I."/>
            <person name="Nwadili C.O."/>
            <person name="Hribova E."/>
            <person name="Parker M."/>
            <person name="Nwogha J."/>
            <person name="Shu S."/>
            <person name="Carlson J."/>
            <person name="Kariba R."/>
            <person name="Muthemba S."/>
            <person name="Knop K."/>
            <person name="Barton G.J."/>
            <person name="Sherwood A.V."/>
            <person name="Lopez-Montes A."/>
            <person name="Asiedu R."/>
            <person name="Jamnadass R."/>
            <person name="Muchugi A."/>
            <person name="Goodstein D."/>
            <person name="Egesi C.N."/>
            <person name="Featherston J."/>
            <person name="Asfaw A."/>
            <person name="Simpson G.G."/>
            <person name="Dolezel J."/>
            <person name="Hendre P.S."/>
            <person name="Van Deynze A."/>
            <person name="Kumar P.L."/>
            <person name="Obidiegwu J.E."/>
            <person name="Bhattacharjee R."/>
            <person name="Rokhsar D.S."/>
        </authorList>
    </citation>
    <scope>NUCLEOTIDE SEQUENCE [LARGE SCALE GENOMIC DNA]</scope>
    <source>
        <strain evidence="2">cv. TDa95/00328</strain>
    </source>
</reference>
<evidence type="ECO:0000313" key="2">
    <source>
        <dbReference type="Proteomes" id="UP000827976"/>
    </source>
</evidence>
<gene>
    <name evidence="1" type="ORF">IHE45_20G015100</name>
</gene>